<dbReference type="EMBL" id="BMZF01000001">
    <property type="protein sequence ID" value="GHA40332.1"/>
    <property type="molecule type" value="Genomic_DNA"/>
</dbReference>
<protein>
    <submittedName>
        <fullName evidence="2">4-hydroxy-3-methylbut-2-en-1-yl diphosphate synthase</fullName>
    </submittedName>
</protein>
<dbReference type="PANTHER" id="PTHR34475:SF1">
    <property type="entry name" value="CYTOSKELETON PROTEIN RODZ"/>
    <property type="match status" value="1"/>
</dbReference>
<dbReference type="InterPro" id="IPR025194">
    <property type="entry name" value="RodZ-like_C"/>
</dbReference>
<dbReference type="PANTHER" id="PTHR34475">
    <property type="match status" value="1"/>
</dbReference>
<keyword evidence="3" id="KW-1185">Reference proteome</keyword>
<dbReference type="InterPro" id="IPR010982">
    <property type="entry name" value="Lambda_DNA-bd_dom_sf"/>
</dbReference>
<dbReference type="Proteomes" id="UP000634455">
    <property type="component" value="Unassembled WGS sequence"/>
</dbReference>
<sequence length="404" mass="43310">MGMTDAVDPATNTEELLGFDQFEITLGDEMRGERATLGKSLHDVADSLKINQKYLEAIENCDLTVFPTPSFISGHVRSYAKYLGMDPQKSFERFCEQSGFDGVRPALSEADAKSKKSKTSALSPRSQALMNDPIFNPRVPNRPAPVGVFEMISVSGIVSTALLCALIAGVGYGGYSVLQEVQRVQFAPINETPGVASDTVNLDLALIDDISTETTSLNVAESSGMTLEDLYRPQELEIPQLVARDGPIVALDPQLVGTMPVAPQQPEIQVAAIEVEQQPTKVKVVEDGPPAVDIVALRPAWVRVFQKSGGILFEKTLDAGERYRVPADVQDALLRAGNSGSVYVMVGDKTYGPVGVKTGVARKVPLGASEVSEKFAEVTDLFDSPLAPPVNTAQLADVAEITTD</sequence>
<dbReference type="Pfam" id="PF13413">
    <property type="entry name" value="HTH_25"/>
    <property type="match status" value="1"/>
</dbReference>
<dbReference type="Pfam" id="PF13464">
    <property type="entry name" value="RodZ_C"/>
    <property type="match status" value="1"/>
</dbReference>
<evidence type="ECO:0000259" key="1">
    <source>
        <dbReference type="Pfam" id="PF13464"/>
    </source>
</evidence>
<proteinExistence type="predicted"/>
<organism evidence="2 3">
    <name type="scientific">Paramylibacter ulvae</name>
    <dbReference type="NCBI Taxonomy" id="1651968"/>
    <lineage>
        <taxon>Bacteria</taxon>
        <taxon>Pseudomonadati</taxon>
        <taxon>Pseudomonadota</taxon>
        <taxon>Alphaproteobacteria</taxon>
        <taxon>Rhodobacterales</taxon>
        <taxon>Paracoccaceae</taxon>
        <taxon>Paramylibacter</taxon>
    </lineage>
</organism>
<gene>
    <name evidence="2" type="ORF">GCM10008927_00560</name>
</gene>
<comment type="caution">
    <text evidence="2">The sequence shown here is derived from an EMBL/GenBank/DDBJ whole genome shotgun (WGS) entry which is preliminary data.</text>
</comment>
<dbReference type="Gene3D" id="1.10.260.40">
    <property type="entry name" value="lambda repressor-like DNA-binding domains"/>
    <property type="match status" value="1"/>
</dbReference>
<evidence type="ECO:0000313" key="3">
    <source>
        <dbReference type="Proteomes" id="UP000634455"/>
    </source>
</evidence>
<feature type="domain" description="Cytoskeleton protein RodZ-like C-terminal" evidence="1">
    <location>
        <begin position="295"/>
        <end position="362"/>
    </location>
</feature>
<reference evidence="3" key="1">
    <citation type="journal article" date="2019" name="Int. J. Syst. Evol. Microbiol.">
        <title>The Global Catalogue of Microorganisms (GCM) 10K type strain sequencing project: providing services to taxonomists for standard genome sequencing and annotation.</title>
        <authorList>
            <consortium name="The Broad Institute Genomics Platform"/>
            <consortium name="The Broad Institute Genome Sequencing Center for Infectious Disease"/>
            <person name="Wu L."/>
            <person name="Ma J."/>
        </authorList>
    </citation>
    <scope>NUCLEOTIDE SEQUENCE [LARGE SCALE GENOMIC DNA]</scope>
    <source>
        <strain evidence="3">KCTC 32465</strain>
    </source>
</reference>
<accession>A0ABQ3CX24</accession>
<dbReference type="InterPro" id="IPR050400">
    <property type="entry name" value="Bact_Cytoskel_RodZ"/>
</dbReference>
<name>A0ABQ3CX24_9RHOB</name>
<evidence type="ECO:0000313" key="2">
    <source>
        <dbReference type="EMBL" id="GHA40332.1"/>
    </source>
</evidence>